<proteinExistence type="inferred from homology"/>
<evidence type="ECO:0000313" key="4">
    <source>
        <dbReference type="EMBL" id="PMC58127.1"/>
    </source>
</evidence>
<dbReference type="PANTHER" id="PTHR33392">
    <property type="entry name" value="POLYISOPRENYL-TEICHOIC ACID--PEPTIDOGLYCAN TEICHOIC ACID TRANSFERASE TAGU"/>
    <property type="match status" value="1"/>
</dbReference>
<dbReference type="Proteomes" id="UP000235682">
    <property type="component" value="Unassembled WGS sequence"/>
</dbReference>
<comment type="caution">
    <text evidence="4">The sequence shown here is derived from an EMBL/GenBank/DDBJ whole genome shotgun (WGS) entry which is preliminary data.</text>
</comment>
<comment type="similarity">
    <text evidence="1">Belongs to the LytR/CpsA/Psr (LCP) family.</text>
</comment>
<dbReference type="Gene3D" id="3.40.630.190">
    <property type="entry name" value="LCP protein"/>
    <property type="match status" value="1"/>
</dbReference>
<dbReference type="Pfam" id="PF03816">
    <property type="entry name" value="LytR_cpsA_psr"/>
    <property type="match status" value="1"/>
</dbReference>
<protein>
    <recommendedName>
        <fullName evidence="3">Cell envelope-related transcriptional attenuator domain-containing protein</fullName>
    </recommendedName>
</protein>
<dbReference type="OrthoDB" id="27330at2"/>
<keyword evidence="2" id="KW-0732">Signal</keyword>
<dbReference type="STRING" id="84521.SAMN04487994_10773"/>
<keyword evidence="5" id="KW-1185">Reference proteome</keyword>
<evidence type="ECO:0000256" key="2">
    <source>
        <dbReference type="SAM" id="SignalP"/>
    </source>
</evidence>
<feature type="chain" id="PRO_5014840680" description="Cell envelope-related transcriptional attenuator domain-containing protein" evidence="2">
    <location>
        <begin position="29"/>
        <end position="253"/>
    </location>
</feature>
<feature type="domain" description="Cell envelope-related transcriptional attenuator" evidence="3">
    <location>
        <begin position="49"/>
        <end position="188"/>
    </location>
</feature>
<reference evidence="4 5" key="1">
    <citation type="submission" date="2017-09" db="EMBL/GenBank/DDBJ databases">
        <title>Bacterial strain isolated from the female urinary microbiota.</title>
        <authorList>
            <person name="Thomas-White K."/>
            <person name="Kumar N."/>
            <person name="Forster S."/>
            <person name="Putonti C."/>
            <person name="Lawley T."/>
            <person name="Wolfe A.J."/>
        </authorList>
    </citation>
    <scope>NUCLEOTIDE SEQUENCE [LARGE SCALE GENOMIC DNA]</scope>
    <source>
        <strain evidence="4 5">UMB0852</strain>
    </source>
</reference>
<dbReference type="InterPro" id="IPR050922">
    <property type="entry name" value="LytR/CpsA/Psr_CW_biosynth"/>
</dbReference>
<gene>
    <name evidence="4" type="ORF">CJ205_05980</name>
</gene>
<dbReference type="EMBL" id="PNHE01000024">
    <property type="protein sequence ID" value="PMC58127.1"/>
    <property type="molecule type" value="Genomic_DNA"/>
</dbReference>
<dbReference type="NCBIfam" id="TIGR00350">
    <property type="entry name" value="lytR_cpsA_psr"/>
    <property type="match status" value="1"/>
</dbReference>
<accession>A0A2N6SM29</accession>
<sequence length="253" mass="27254">MSVLKKIIYGLLIGWLGAFSLLTSSAQADGVTNIVMTGSDRQADGSGQSDSTLVVSYNEGTGQVSLISLPQNLMISIPEQGEGTLAEAYSIGGGQLVADGIEEWTDASIDDYLTLDMAGVAELIDEVGGVTVYVSESFEQDGYSFQEGDTLTMDGSQALAYMRHLPQEGELVSKQERQAQVIRSLGEELAGEDLSAFGYIKLYQNYSGYIDSSLGKMEMINLVKELIQSGSGLSYHELDEQTTPDQLQMLLQS</sequence>
<dbReference type="InterPro" id="IPR004474">
    <property type="entry name" value="LytR_CpsA_psr"/>
</dbReference>
<dbReference type="PANTHER" id="PTHR33392:SF6">
    <property type="entry name" value="POLYISOPRENYL-TEICHOIC ACID--PEPTIDOGLYCAN TEICHOIC ACID TRANSFERASE TAGU"/>
    <property type="match status" value="1"/>
</dbReference>
<feature type="signal peptide" evidence="2">
    <location>
        <begin position="1"/>
        <end position="28"/>
    </location>
</feature>
<name>A0A2N6SM29_9LACT</name>
<organism evidence="4 5">
    <name type="scientific">Dolosicoccus paucivorans</name>
    <dbReference type="NCBI Taxonomy" id="84521"/>
    <lineage>
        <taxon>Bacteria</taxon>
        <taxon>Bacillati</taxon>
        <taxon>Bacillota</taxon>
        <taxon>Bacilli</taxon>
        <taxon>Lactobacillales</taxon>
        <taxon>Aerococcaceae</taxon>
        <taxon>Dolosicoccus</taxon>
    </lineage>
</organism>
<evidence type="ECO:0000256" key="1">
    <source>
        <dbReference type="ARBA" id="ARBA00006068"/>
    </source>
</evidence>
<evidence type="ECO:0000313" key="5">
    <source>
        <dbReference type="Proteomes" id="UP000235682"/>
    </source>
</evidence>
<evidence type="ECO:0000259" key="3">
    <source>
        <dbReference type="Pfam" id="PF03816"/>
    </source>
</evidence>
<dbReference type="AlphaFoldDB" id="A0A2N6SM29"/>